<feature type="compositionally biased region" description="Low complexity" evidence="9">
    <location>
        <begin position="29"/>
        <end position="52"/>
    </location>
</feature>
<evidence type="ECO:0000256" key="8">
    <source>
        <dbReference type="SAM" id="Coils"/>
    </source>
</evidence>
<dbReference type="CDD" id="cd03286">
    <property type="entry name" value="ABC_MSH6_euk"/>
    <property type="match status" value="1"/>
</dbReference>
<dbReference type="FunFam" id="3.40.50.300:FF:002677">
    <property type="entry name" value="DNA mismatch repair protein"/>
    <property type="match status" value="1"/>
</dbReference>
<dbReference type="Gene3D" id="3.30.420.110">
    <property type="entry name" value="MutS, connector domain"/>
    <property type="match status" value="1"/>
</dbReference>
<keyword evidence="12" id="KW-1185">Reference proteome</keyword>
<feature type="compositionally biased region" description="Basic and acidic residues" evidence="9">
    <location>
        <begin position="161"/>
        <end position="178"/>
    </location>
</feature>
<dbReference type="GO" id="GO:0005524">
    <property type="term" value="F:ATP binding"/>
    <property type="evidence" value="ECO:0007669"/>
    <property type="project" value="UniProtKB-UniRule"/>
</dbReference>
<dbReference type="VEuPathDB" id="VectorBase:AEPI010103"/>
<dbReference type="SUPFAM" id="SSF55271">
    <property type="entry name" value="DNA repair protein MutS, domain I"/>
    <property type="match status" value="1"/>
</dbReference>
<dbReference type="SUPFAM" id="SSF48334">
    <property type="entry name" value="DNA repair protein MutS, domain III"/>
    <property type="match status" value="1"/>
</dbReference>
<evidence type="ECO:0000313" key="12">
    <source>
        <dbReference type="Proteomes" id="UP000075885"/>
    </source>
</evidence>
<feature type="region of interest" description="Disordered" evidence="9">
    <location>
        <begin position="154"/>
        <end position="178"/>
    </location>
</feature>
<organism evidence="11 12">
    <name type="scientific">Anopheles epiroticus</name>
    <dbReference type="NCBI Taxonomy" id="199890"/>
    <lineage>
        <taxon>Eukaryota</taxon>
        <taxon>Metazoa</taxon>
        <taxon>Ecdysozoa</taxon>
        <taxon>Arthropoda</taxon>
        <taxon>Hexapoda</taxon>
        <taxon>Insecta</taxon>
        <taxon>Pterygota</taxon>
        <taxon>Neoptera</taxon>
        <taxon>Endopterygota</taxon>
        <taxon>Diptera</taxon>
        <taxon>Nematocera</taxon>
        <taxon>Culicoidea</taxon>
        <taxon>Culicidae</taxon>
        <taxon>Anophelinae</taxon>
        <taxon>Anopheles</taxon>
    </lineage>
</organism>
<dbReference type="PIRSF" id="PIRSF037677">
    <property type="entry name" value="DNA_mis_repair_Msh6"/>
    <property type="match status" value="1"/>
</dbReference>
<comment type="similarity">
    <text evidence="1 6 7">Belongs to the DNA mismatch repair MutS family.</text>
</comment>
<dbReference type="AlphaFoldDB" id="A0A182PT17"/>
<dbReference type="Gene3D" id="1.10.1420.10">
    <property type="match status" value="2"/>
</dbReference>
<dbReference type="InterPro" id="IPR036187">
    <property type="entry name" value="DNA_mismatch_repair_MutS_sf"/>
</dbReference>
<dbReference type="InterPro" id="IPR027417">
    <property type="entry name" value="P-loop_NTPase"/>
</dbReference>
<dbReference type="InterPro" id="IPR045076">
    <property type="entry name" value="MutS"/>
</dbReference>
<dbReference type="PANTHER" id="PTHR11361">
    <property type="entry name" value="DNA MISMATCH REPAIR PROTEIN MUTS FAMILY MEMBER"/>
    <property type="match status" value="1"/>
</dbReference>
<dbReference type="SMART" id="SM00534">
    <property type="entry name" value="MUTSac"/>
    <property type="match status" value="1"/>
</dbReference>
<dbReference type="SUPFAM" id="SSF53150">
    <property type="entry name" value="DNA repair protein MutS, domain II"/>
    <property type="match status" value="1"/>
</dbReference>
<accession>A0A182PT17</accession>
<evidence type="ECO:0000256" key="6">
    <source>
        <dbReference type="PIRNR" id="PIRNR037677"/>
    </source>
</evidence>
<evidence type="ECO:0000256" key="1">
    <source>
        <dbReference type="ARBA" id="ARBA00006271"/>
    </source>
</evidence>
<dbReference type="Pfam" id="PF00488">
    <property type="entry name" value="MutS_V"/>
    <property type="match status" value="1"/>
</dbReference>
<keyword evidence="3 6" id="KW-0227">DNA damage</keyword>
<evidence type="ECO:0000256" key="3">
    <source>
        <dbReference type="ARBA" id="ARBA00022763"/>
    </source>
</evidence>
<keyword evidence="4 6" id="KW-0067">ATP-binding</keyword>
<dbReference type="SUPFAM" id="SSF52540">
    <property type="entry name" value="P-loop containing nucleoside triphosphate hydrolases"/>
    <property type="match status" value="1"/>
</dbReference>
<evidence type="ECO:0000256" key="9">
    <source>
        <dbReference type="SAM" id="MobiDB-lite"/>
    </source>
</evidence>
<evidence type="ECO:0000256" key="5">
    <source>
        <dbReference type="ARBA" id="ARBA00023125"/>
    </source>
</evidence>
<dbReference type="InterPro" id="IPR036678">
    <property type="entry name" value="MutS_con_dom_sf"/>
</dbReference>
<dbReference type="InterPro" id="IPR007861">
    <property type="entry name" value="DNA_mismatch_repair_MutS_clamp"/>
</dbReference>
<dbReference type="Pfam" id="PF05188">
    <property type="entry name" value="MutS_II"/>
    <property type="match status" value="1"/>
</dbReference>
<dbReference type="InterPro" id="IPR016151">
    <property type="entry name" value="DNA_mismatch_repair_MutS_N"/>
</dbReference>
<evidence type="ECO:0000256" key="2">
    <source>
        <dbReference type="ARBA" id="ARBA00022741"/>
    </source>
</evidence>
<proteinExistence type="inferred from homology"/>
<evidence type="ECO:0000256" key="7">
    <source>
        <dbReference type="RuleBase" id="RU003756"/>
    </source>
</evidence>
<dbReference type="Gene3D" id="3.40.1170.10">
    <property type="entry name" value="DNA repair protein MutS, domain I"/>
    <property type="match status" value="1"/>
</dbReference>
<evidence type="ECO:0000256" key="4">
    <source>
        <dbReference type="ARBA" id="ARBA00022840"/>
    </source>
</evidence>
<dbReference type="InterPro" id="IPR000432">
    <property type="entry name" value="DNA_mismatch_repair_MutS_C"/>
</dbReference>
<reference evidence="12" key="1">
    <citation type="submission" date="2013-03" db="EMBL/GenBank/DDBJ databases">
        <title>The Genome Sequence of Anopheles epiroticus epiroticus2.</title>
        <authorList>
            <consortium name="The Broad Institute Genomics Platform"/>
            <person name="Neafsey D.E."/>
            <person name="Howell P."/>
            <person name="Walker B."/>
            <person name="Young S.K."/>
            <person name="Zeng Q."/>
            <person name="Gargeya S."/>
            <person name="Fitzgerald M."/>
            <person name="Haas B."/>
            <person name="Abouelleil A."/>
            <person name="Allen A.W."/>
            <person name="Alvarado L."/>
            <person name="Arachchi H.M."/>
            <person name="Berlin A.M."/>
            <person name="Chapman S.B."/>
            <person name="Gainer-Dewar J."/>
            <person name="Goldberg J."/>
            <person name="Griggs A."/>
            <person name="Gujja S."/>
            <person name="Hansen M."/>
            <person name="Howarth C."/>
            <person name="Imamovic A."/>
            <person name="Ireland A."/>
            <person name="Larimer J."/>
            <person name="McCowan C."/>
            <person name="Murphy C."/>
            <person name="Pearson M."/>
            <person name="Poon T.W."/>
            <person name="Priest M."/>
            <person name="Roberts A."/>
            <person name="Saif S."/>
            <person name="Shea T."/>
            <person name="Sisk P."/>
            <person name="Sykes S."/>
            <person name="Wortman J."/>
            <person name="Nusbaum C."/>
            <person name="Birren B."/>
        </authorList>
    </citation>
    <scope>NUCLEOTIDE SEQUENCE [LARGE SCALE GENOMIC DNA]</scope>
    <source>
        <strain evidence="12">Epiroticus2</strain>
    </source>
</reference>
<dbReference type="PANTHER" id="PTHR11361:SF148">
    <property type="entry name" value="DNA MISMATCH REPAIR PROTEIN MSH6"/>
    <property type="match status" value="1"/>
</dbReference>
<keyword evidence="8" id="KW-0175">Coiled coil</keyword>
<dbReference type="GO" id="GO:0032301">
    <property type="term" value="C:MutSalpha complex"/>
    <property type="evidence" value="ECO:0007669"/>
    <property type="project" value="TreeGrafter"/>
</dbReference>
<feature type="domain" description="DNA mismatch repair proteins mutS family" evidence="10">
    <location>
        <begin position="1030"/>
        <end position="1046"/>
    </location>
</feature>
<dbReference type="Pfam" id="PF05190">
    <property type="entry name" value="MutS_IV"/>
    <property type="match status" value="1"/>
</dbReference>
<dbReference type="FunFam" id="1.10.1420.10:FF:000005">
    <property type="entry name" value="DNA mismatch repair protein"/>
    <property type="match status" value="1"/>
</dbReference>
<dbReference type="SMART" id="SM00533">
    <property type="entry name" value="MUTSd"/>
    <property type="match status" value="1"/>
</dbReference>
<feature type="compositionally biased region" description="Acidic residues" evidence="9">
    <location>
        <begin position="103"/>
        <end position="112"/>
    </location>
</feature>
<keyword evidence="5 6" id="KW-0238">DNA-binding</keyword>
<dbReference type="Pfam" id="PF05192">
    <property type="entry name" value="MutS_III"/>
    <property type="match status" value="1"/>
</dbReference>
<feature type="compositionally biased region" description="Basic and acidic residues" evidence="9">
    <location>
        <begin position="63"/>
        <end position="76"/>
    </location>
</feature>
<dbReference type="PROSITE" id="PS00486">
    <property type="entry name" value="DNA_MISMATCH_REPAIR_2"/>
    <property type="match status" value="1"/>
</dbReference>
<keyword evidence="2 6" id="KW-0547">Nucleotide-binding</keyword>
<dbReference type="GO" id="GO:0030983">
    <property type="term" value="F:mismatched DNA binding"/>
    <property type="evidence" value="ECO:0007669"/>
    <property type="project" value="UniProtKB-UniRule"/>
</dbReference>
<dbReference type="EnsemblMetazoa" id="AEPI010103-RA">
    <property type="protein sequence ID" value="AEPI010103-PA"/>
    <property type="gene ID" value="AEPI010103"/>
</dbReference>
<dbReference type="InterPro" id="IPR007696">
    <property type="entry name" value="DNA_mismatch_repair_MutS_core"/>
</dbReference>
<protein>
    <recommendedName>
        <fullName evidence="6">DNA mismatch repair protein</fullName>
    </recommendedName>
</protein>
<name>A0A182PT17_9DIPT</name>
<sequence length="1179" mass="132418">MSKNKEKFPSSPNTLHNYFARSPASTKKPANPSTPTSALAAATKPASASPQANGTPKSSKSFVKKEPVSAGKEKRPAVVKPDTNQEDEEPIGTQKKRRRILMLEDDASDTEDCAPVSHLNNDENKPNNNNNLEEYDEQTGTKRFALLSSFERPLETAENDGEAKGAKAQRGEDEGPVQKKIKLENISEPNDEPGAVLDEPTVWTHQKLDFLKPNKIKDIHGNRPGSEKYDSRTLFVPDTYLNTLTPAMRQWWMLKSKNFDCVLFFKVGKFYELYHMDAEVGVTELGFSFMKGEFAHSGFPEAAYDRMSTTLVEKGYKVARVEQTETPEMMQERCKIERTTSKYDKVVRREICQVTVMGTEVFGQQVNLTSNHQPRYMLALAESCRQGVGSRYGVCFIDTSIGLFHLGEFDDDNQQSRLLTFLSHYPPVLILHERATASTLSEGTQRIFKTLLANVKREALTTGTQYWTAEKTLKYLAETVYGALSSEESKWPPVLRTMLDDGDSLGLTPKESYQLALKALGGCVWYLQRCLLDQQVLSLATFEEYVPFDDNRESAAVASLHKRVEAAKAKRFMALDSITLNNLKIVGSEGSLVDRMDHCCTKFGKRLLYSWVCAPSCVKEEIVQRQEAVTELIENVDMLQNVRQILGQLPDMERHLAQIHGFGLALTDHPAKRAILYEEHVYGKKKMRDFIATLQGFQSLLPLPQLFAGVSSKLLIRLTHKATENSGGFFPSMEKQIKFFENSFDHEKALKSGSIVPEKGLDAEYDAIDQEIKELNDELEDYLAEQSKFFGCTVMYFGNDKKRFQLEVPEGRAKKATEDYTLEGTKKGKNATKRFHTEETRCFLKRMMQLEDRRKSVLKDLARRIFERFSRDYDMWKSCIDLVATLDVLTSLAEYARSEGLMCVPELLEKQEEGKAFIEIEEGIHPCLTSDAAENFIPNGTTIGGDGKANLILLTGPNMGGKSTLMRQVGLLAVMAQIGSRIPAESCRMTLIDRIFTRLGASDDIMAGHSTFLVELNETSAILKHATPDSLVLLDELGRGTATYDGTAVAGAVVHFLADLKCRTMFSTHYHNLVDSFHDDVRIALGHMACMVENEEGDDPTQETVTFLYRYTEGACPKSYGFNAAKLAGMPMAIIKRAYELSKTVEAEALKRKILMKLLTQAPQNEIKDLVVKFKSCQF</sequence>
<dbReference type="Pfam" id="PF01624">
    <property type="entry name" value="MutS_I"/>
    <property type="match status" value="1"/>
</dbReference>
<dbReference type="InterPro" id="IPR007695">
    <property type="entry name" value="DNA_mismatch_repair_MutS-lik_N"/>
</dbReference>
<comment type="function">
    <text evidence="6 7">Component of the post-replicative DNA mismatch repair system (MMR).</text>
</comment>
<dbReference type="InterPro" id="IPR017261">
    <property type="entry name" value="DNA_mismatch_repair_MutS/MSH"/>
</dbReference>
<dbReference type="STRING" id="199890.A0A182PT17"/>
<dbReference type="Proteomes" id="UP000075885">
    <property type="component" value="Unassembled WGS sequence"/>
</dbReference>
<evidence type="ECO:0000313" key="11">
    <source>
        <dbReference type="EnsemblMetazoa" id="AEPI010103-PA"/>
    </source>
</evidence>
<dbReference type="GO" id="GO:0140664">
    <property type="term" value="F:ATP-dependent DNA damage sensor activity"/>
    <property type="evidence" value="ECO:0007669"/>
    <property type="project" value="InterPro"/>
</dbReference>
<dbReference type="InterPro" id="IPR007860">
    <property type="entry name" value="DNA_mmatch_repair_MutS_con_dom"/>
</dbReference>
<dbReference type="Gene3D" id="3.40.50.300">
    <property type="entry name" value="P-loop containing nucleotide triphosphate hydrolases"/>
    <property type="match status" value="1"/>
</dbReference>
<evidence type="ECO:0000259" key="10">
    <source>
        <dbReference type="PROSITE" id="PS00486"/>
    </source>
</evidence>
<keyword evidence="6 7" id="KW-0234">DNA repair</keyword>
<feature type="region of interest" description="Disordered" evidence="9">
    <location>
        <begin position="1"/>
        <end position="134"/>
    </location>
</feature>
<dbReference type="GO" id="GO:0006298">
    <property type="term" value="P:mismatch repair"/>
    <property type="evidence" value="ECO:0007669"/>
    <property type="project" value="InterPro"/>
</dbReference>
<reference evidence="11" key="2">
    <citation type="submission" date="2020-05" db="UniProtKB">
        <authorList>
            <consortium name="EnsemblMetazoa"/>
        </authorList>
    </citation>
    <scope>IDENTIFICATION</scope>
    <source>
        <strain evidence="11">Epiroticus2</strain>
    </source>
</reference>
<feature type="coiled-coil region" evidence="8">
    <location>
        <begin position="758"/>
        <end position="785"/>
    </location>
</feature>
<dbReference type="FunFam" id="3.40.1170.10:FF:000002">
    <property type="entry name" value="DNA mismatch repair protein"/>
    <property type="match status" value="1"/>
</dbReference>